<comment type="caution">
    <text evidence="1">The sequence shown here is derived from an EMBL/GenBank/DDBJ whole genome shotgun (WGS) entry which is preliminary data.</text>
</comment>
<accession>A0ABP8ARN0</accession>
<proteinExistence type="predicted"/>
<evidence type="ECO:0000313" key="2">
    <source>
        <dbReference type="Proteomes" id="UP001500213"/>
    </source>
</evidence>
<sequence length="132" mass="14169">MSVTEILAPEHPGTLIPVLAATAELQVDAARRVMTLDFLDGHEPEPTTVLIARSYRDLRRHTETAIARASCDQGSTIIIPDAHLLPTSNTAAQIICALSYSATVFIGGPLEVGADAHTPEYRAWTSLLALTH</sequence>
<keyword evidence="2" id="KW-1185">Reference proteome</keyword>
<reference evidence="2" key="1">
    <citation type="journal article" date="2019" name="Int. J. Syst. Evol. Microbiol.">
        <title>The Global Catalogue of Microorganisms (GCM) 10K type strain sequencing project: providing services to taxonomists for standard genome sequencing and annotation.</title>
        <authorList>
            <consortium name="The Broad Institute Genomics Platform"/>
            <consortium name="The Broad Institute Genome Sequencing Center for Infectious Disease"/>
            <person name="Wu L."/>
            <person name="Ma J."/>
        </authorList>
    </citation>
    <scope>NUCLEOTIDE SEQUENCE [LARGE SCALE GENOMIC DNA]</scope>
    <source>
        <strain evidence="2">JCM 17593</strain>
    </source>
</reference>
<evidence type="ECO:0000313" key="1">
    <source>
        <dbReference type="EMBL" id="GAA4188843.1"/>
    </source>
</evidence>
<gene>
    <name evidence="1" type="ORF">GCM10022288_15730</name>
</gene>
<dbReference type="EMBL" id="BAABBX010000013">
    <property type="protein sequence ID" value="GAA4188843.1"/>
    <property type="molecule type" value="Genomic_DNA"/>
</dbReference>
<organism evidence="1 2">
    <name type="scientific">Gryllotalpicola kribbensis</name>
    <dbReference type="NCBI Taxonomy" id="993084"/>
    <lineage>
        <taxon>Bacteria</taxon>
        <taxon>Bacillati</taxon>
        <taxon>Actinomycetota</taxon>
        <taxon>Actinomycetes</taxon>
        <taxon>Micrococcales</taxon>
        <taxon>Microbacteriaceae</taxon>
        <taxon>Gryllotalpicola</taxon>
    </lineage>
</organism>
<dbReference type="Proteomes" id="UP001500213">
    <property type="component" value="Unassembled WGS sequence"/>
</dbReference>
<name>A0ABP8ARN0_9MICO</name>
<protein>
    <submittedName>
        <fullName evidence="1">Uncharacterized protein</fullName>
    </submittedName>
</protein>